<evidence type="ECO:0000313" key="1">
    <source>
        <dbReference type="EMBL" id="KAI3680484.1"/>
    </source>
</evidence>
<dbReference type="Proteomes" id="UP001055879">
    <property type="component" value="Linkage Group LG13"/>
</dbReference>
<protein>
    <submittedName>
        <fullName evidence="1">Uncharacterized protein</fullName>
    </submittedName>
</protein>
<reference evidence="1 2" key="2">
    <citation type="journal article" date="2022" name="Mol. Ecol. Resour.">
        <title>The genomes of chicory, endive, great burdock and yacon provide insights into Asteraceae paleo-polyploidization history and plant inulin production.</title>
        <authorList>
            <person name="Fan W."/>
            <person name="Wang S."/>
            <person name="Wang H."/>
            <person name="Wang A."/>
            <person name="Jiang F."/>
            <person name="Liu H."/>
            <person name="Zhao H."/>
            <person name="Xu D."/>
            <person name="Zhang Y."/>
        </authorList>
    </citation>
    <scope>NUCLEOTIDE SEQUENCE [LARGE SCALE GENOMIC DNA]</scope>
    <source>
        <strain evidence="2">cv. Niubang</strain>
    </source>
</reference>
<reference evidence="2" key="1">
    <citation type="journal article" date="2022" name="Mol. Ecol. Resour.">
        <title>The genomes of chicory, endive, great burdock and yacon provide insights into Asteraceae palaeo-polyploidization history and plant inulin production.</title>
        <authorList>
            <person name="Fan W."/>
            <person name="Wang S."/>
            <person name="Wang H."/>
            <person name="Wang A."/>
            <person name="Jiang F."/>
            <person name="Liu H."/>
            <person name="Zhao H."/>
            <person name="Xu D."/>
            <person name="Zhang Y."/>
        </authorList>
    </citation>
    <scope>NUCLEOTIDE SEQUENCE [LARGE SCALE GENOMIC DNA]</scope>
    <source>
        <strain evidence="2">cv. Niubang</strain>
    </source>
</reference>
<proteinExistence type="predicted"/>
<accession>A0ACB8Y718</accession>
<comment type="caution">
    <text evidence="1">The sequence shown here is derived from an EMBL/GenBank/DDBJ whole genome shotgun (WGS) entry which is preliminary data.</text>
</comment>
<organism evidence="1 2">
    <name type="scientific">Arctium lappa</name>
    <name type="common">Greater burdock</name>
    <name type="synonym">Lappa major</name>
    <dbReference type="NCBI Taxonomy" id="4217"/>
    <lineage>
        <taxon>Eukaryota</taxon>
        <taxon>Viridiplantae</taxon>
        <taxon>Streptophyta</taxon>
        <taxon>Embryophyta</taxon>
        <taxon>Tracheophyta</taxon>
        <taxon>Spermatophyta</taxon>
        <taxon>Magnoliopsida</taxon>
        <taxon>eudicotyledons</taxon>
        <taxon>Gunneridae</taxon>
        <taxon>Pentapetalae</taxon>
        <taxon>asterids</taxon>
        <taxon>campanulids</taxon>
        <taxon>Asterales</taxon>
        <taxon>Asteraceae</taxon>
        <taxon>Carduoideae</taxon>
        <taxon>Cardueae</taxon>
        <taxon>Arctiinae</taxon>
        <taxon>Arctium</taxon>
    </lineage>
</organism>
<keyword evidence="2" id="KW-1185">Reference proteome</keyword>
<sequence>MDGGVDRFRRRRSLQERLGIKDIVCCGSTWGIGPSTMSIGGEGDGDLVDLVDQRLDVNDGVAIPPESTSDTDCVFPSPRMNLAAALAAERHSRSTAVAADGVVYDGENGPTSATVRRSSTPAARESPGRMSLMRLLEETDDQDEKLGMGMDLVCCVCMGRKKGAAFIPCGHTFCRVCSRELWLNRGTCPLCNRSITEILDIY</sequence>
<gene>
    <name evidence="1" type="ORF">L6452_35255</name>
</gene>
<dbReference type="EMBL" id="CM042059">
    <property type="protein sequence ID" value="KAI3680484.1"/>
    <property type="molecule type" value="Genomic_DNA"/>
</dbReference>
<evidence type="ECO:0000313" key="2">
    <source>
        <dbReference type="Proteomes" id="UP001055879"/>
    </source>
</evidence>
<name>A0ACB8Y718_ARCLA</name>